<keyword evidence="11 12" id="KW-0961">Cell wall biogenesis/degradation</keyword>
<feature type="binding site" evidence="14">
    <location>
        <begin position="177"/>
        <end position="179"/>
    </location>
    <ligand>
        <name>ATP</name>
        <dbReference type="ChEBI" id="CHEBI:30616"/>
    </ligand>
</feature>
<evidence type="ECO:0000256" key="5">
    <source>
        <dbReference type="ARBA" id="ARBA00022741"/>
    </source>
</evidence>
<dbReference type="PROSITE" id="PS00843">
    <property type="entry name" value="DALA_DALA_LIGASE_1"/>
    <property type="match status" value="1"/>
</dbReference>
<keyword evidence="12" id="KW-0963">Cytoplasm</keyword>
<dbReference type="GO" id="GO:0008360">
    <property type="term" value="P:regulation of cell shape"/>
    <property type="evidence" value="ECO:0007669"/>
    <property type="project" value="UniProtKB-KW"/>
</dbReference>
<comment type="cofactor">
    <cofactor evidence="15">
        <name>Mg(2+)</name>
        <dbReference type="ChEBI" id="CHEBI:18420"/>
    </cofactor>
    <cofactor evidence="15">
        <name>Mn(2+)</name>
        <dbReference type="ChEBI" id="CHEBI:29035"/>
    </cofactor>
    <text evidence="15">Binds 2 magnesium or manganese ions per subunit.</text>
</comment>
<dbReference type="UniPathway" id="UPA00219"/>
<evidence type="ECO:0000256" key="7">
    <source>
        <dbReference type="ARBA" id="ARBA00022842"/>
    </source>
</evidence>
<keyword evidence="10 15" id="KW-0464">Manganese</keyword>
<keyword evidence="7 15" id="KW-0460">Magnesium</keyword>
<dbReference type="PROSITE" id="PS50975">
    <property type="entry name" value="ATP_GRASP"/>
    <property type="match status" value="1"/>
</dbReference>
<dbReference type="InterPro" id="IPR011095">
    <property type="entry name" value="Dala_Dala_lig_C"/>
</dbReference>
<keyword evidence="9 12" id="KW-0573">Peptidoglycan synthesis</keyword>
<dbReference type="PROSITE" id="PS00844">
    <property type="entry name" value="DALA_DALA_LIGASE_2"/>
    <property type="match status" value="1"/>
</dbReference>
<dbReference type="GO" id="GO:0071555">
    <property type="term" value="P:cell wall organization"/>
    <property type="evidence" value="ECO:0007669"/>
    <property type="project" value="UniProtKB-KW"/>
</dbReference>
<evidence type="ECO:0000256" key="4">
    <source>
        <dbReference type="ARBA" id="ARBA00022723"/>
    </source>
</evidence>
<feature type="active site" evidence="13">
    <location>
        <position position="322"/>
    </location>
</feature>
<evidence type="ECO:0000256" key="11">
    <source>
        <dbReference type="ARBA" id="ARBA00023316"/>
    </source>
</evidence>
<evidence type="ECO:0000256" key="6">
    <source>
        <dbReference type="ARBA" id="ARBA00022840"/>
    </source>
</evidence>
<organism evidence="18 19">
    <name type="scientific">Actinobacteria bacterium BACL2 MAG-120802-bin41</name>
    <dbReference type="NCBI Taxonomy" id="1655568"/>
    <lineage>
        <taxon>Bacteria</taxon>
        <taxon>Bacillati</taxon>
        <taxon>Actinomycetota</taxon>
        <taxon>Actinomycetes</taxon>
        <taxon>Actinomycetes incertae sedis</taxon>
        <taxon>ac1 cluster</taxon>
    </lineage>
</organism>
<dbReference type="GO" id="GO:0005829">
    <property type="term" value="C:cytosol"/>
    <property type="evidence" value="ECO:0007669"/>
    <property type="project" value="TreeGrafter"/>
</dbReference>
<feature type="binding site" evidence="14">
    <location>
        <begin position="215"/>
        <end position="222"/>
    </location>
    <ligand>
        <name>ATP</name>
        <dbReference type="ChEBI" id="CHEBI:30616"/>
    </ligand>
</feature>
<dbReference type="SUPFAM" id="SSF52440">
    <property type="entry name" value="PreATP-grasp domain"/>
    <property type="match status" value="1"/>
</dbReference>
<reference evidence="18 19" key="1">
    <citation type="submission" date="2015-10" db="EMBL/GenBank/DDBJ databases">
        <title>Metagenome-Assembled Genomes uncover a global brackish microbiome.</title>
        <authorList>
            <person name="Hugerth L.W."/>
            <person name="Larsson J."/>
            <person name="Alneberg J."/>
            <person name="Lindh M.V."/>
            <person name="Legrand C."/>
            <person name="Pinhassi J."/>
            <person name="Andersson A.F."/>
        </authorList>
    </citation>
    <scope>NUCLEOTIDE SEQUENCE [LARGE SCALE GENOMIC DNA]</scope>
    <source>
        <strain evidence="18">BACL2 MAG-120802-bin41</strain>
    </source>
</reference>
<feature type="active site" evidence="13">
    <location>
        <position position="16"/>
    </location>
</feature>
<dbReference type="GO" id="GO:0005524">
    <property type="term" value="F:ATP binding"/>
    <property type="evidence" value="ECO:0007669"/>
    <property type="project" value="UniProtKB-UniRule"/>
</dbReference>
<accession>A0A0R2P520</accession>
<dbReference type="NCBIfam" id="NF002528">
    <property type="entry name" value="PRK01966.1-4"/>
    <property type="match status" value="1"/>
</dbReference>
<dbReference type="Pfam" id="PF01820">
    <property type="entry name" value="Dala_Dala_lig_N"/>
    <property type="match status" value="1"/>
</dbReference>
<sequence length="355" mass="38087">MNKIRVAIIAGGRSSEHPISCISASGVLAAIDRSKFEPILIGITQSGTWIDMRQSDFERGSDGLSYVPEGGEKLIVDIHGIKDSKGSDLGIEIAFPLLHGAYGEDGTIQGLFEMAGIAYVGSGVLASAVAMDKSFAKPIYADFGLKVADGITVHQDNWNKSKDLEIAKIRALGFPIFIKPARSGSSRGTSKVRDESEISAALDDAFNYDPRVLVEAAVVGREIECAVLQIDSVATASVLGEVRVHPPHEFYDFEAKYLDGSTTFDIPANLAGPIASAISQAAITAFEALGCEGLARVDFFLSEDNQIIINELNTMPGFTPTSVFPALWEKTGKSYSQLITILLDSALSRQRNVIR</sequence>
<feature type="binding site" evidence="15">
    <location>
        <position position="311"/>
    </location>
    <ligand>
        <name>Mg(2+)</name>
        <dbReference type="ChEBI" id="CHEBI:18420"/>
        <label>1</label>
    </ligand>
</feature>
<evidence type="ECO:0000256" key="15">
    <source>
        <dbReference type="PIRSR" id="PIRSR039102-3"/>
    </source>
</evidence>
<dbReference type="NCBIfam" id="TIGR01205">
    <property type="entry name" value="D_ala_D_alaTIGR"/>
    <property type="match status" value="1"/>
</dbReference>
<dbReference type="FunFam" id="3.30.470.20:FF:000008">
    <property type="entry name" value="D-alanine--D-alanine ligase"/>
    <property type="match status" value="1"/>
</dbReference>
<keyword evidence="6 16" id="KW-0067">ATP-binding</keyword>
<evidence type="ECO:0000259" key="17">
    <source>
        <dbReference type="PROSITE" id="PS50975"/>
    </source>
</evidence>
<feature type="binding site" evidence="15">
    <location>
        <position position="313"/>
    </location>
    <ligand>
        <name>Mg(2+)</name>
        <dbReference type="ChEBI" id="CHEBI:18420"/>
        <label>2</label>
    </ligand>
</feature>
<dbReference type="Pfam" id="PF07478">
    <property type="entry name" value="Dala_Dala_lig_C"/>
    <property type="match status" value="1"/>
</dbReference>
<dbReference type="InterPro" id="IPR011127">
    <property type="entry name" value="Dala_Dala_lig_N"/>
</dbReference>
<dbReference type="Proteomes" id="UP000053941">
    <property type="component" value="Unassembled WGS sequence"/>
</dbReference>
<comment type="pathway">
    <text evidence="12">Cell wall biogenesis; peptidoglycan biosynthesis.</text>
</comment>
<dbReference type="GO" id="GO:0046872">
    <property type="term" value="F:metal ion binding"/>
    <property type="evidence" value="ECO:0007669"/>
    <property type="project" value="UniProtKB-KW"/>
</dbReference>
<comment type="cofactor">
    <cofactor evidence="1">
        <name>Mn(2+)</name>
        <dbReference type="ChEBI" id="CHEBI:29035"/>
    </cofactor>
</comment>
<dbReference type="Gene3D" id="3.30.1490.20">
    <property type="entry name" value="ATP-grasp fold, A domain"/>
    <property type="match status" value="1"/>
</dbReference>
<evidence type="ECO:0000256" key="8">
    <source>
        <dbReference type="ARBA" id="ARBA00022960"/>
    </source>
</evidence>
<proteinExistence type="inferred from homology"/>
<comment type="similarity">
    <text evidence="2 12">Belongs to the D-alanine--D-alanine ligase family.</text>
</comment>
<evidence type="ECO:0000256" key="16">
    <source>
        <dbReference type="PROSITE-ProRule" id="PRU00409"/>
    </source>
</evidence>
<feature type="binding site" evidence="15">
    <location>
        <position position="298"/>
    </location>
    <ligand>
        <name>Mg(2+)</name>
        <dbReference type="ChEBI" id="CHEBI:18420"/>
        <label>1</label>
    </ligand>
</feature>
<evidence type="ECO:0000256" key="12">
    <source>
        <dbReference type="HAMAP-Rule" id="MF_00047"/>
    </source>
</evidence>
<feature type="active site" evidence="13">
    <location>
        <position position="185"/>
    </location>
</feature>
<evidence type="ECO:0000256" key="14">
    <source>
        <dbReference type="PIRSR" id="PIRSR039102-2"/>
    </source>
</evidence>
<comment type="catalytic activity">
    <reaction evidence="12">
        <text>2 D-alanine + ATP = D-alanyl-D-alanine + ADP + phosphate + H(+)</text>
        <dbReference type="Rhea" id="RHEA:11224"/>
        <dbReference type="ChEBI" id="CHEBI:15378"/>
        <dbReference type="ChEBI" id="CHEBI:30616"/>
        <dbReference type="ChEBI" id="CHEBI:43474"/>
        <dbReference type="ChEBI" id="CHEBI:57416"/>
        <dbReference type="ChEBI" id="CHEBI:57822"/>
        <dbReference type="ChEBI" id="CHEBI:456216"/>
        <dbReference type="EC" id="6.3.2.4"/>
    </reaction>
</comment>
<dbReference type="PANTHER" id="PTHR23132">
    <property type="entry name" value="D-ALANINE--D-ALANINE LIGASE"/>
    <property type="match status" value="1"/>
</dbReference>
<dbReference type="GO" id="GO:0009252">
    <property type="term" value="P:peptidoglycan biosynthetic process"/>
    <property type="evidence" value="ECO:0007669"/>
    <property type="project" value="UniProtKB-UniRule"/>
</dbReference>
<keyword evidence="5 14" id="KW-0547">Nucleotide-binding</keyword>
<evidence type="ECO:0000256" key="2">
    <source>
        <dbReference type="ARBA" id="ARBA00010871"/>
    </source>
</evidence>
<dbReference type="EC" id="6.3.2.4" evidence="12"/>
<dbReference type="EMBL" id="LIAS01000035">
    <property type="protein sequence ID" value="KRO30979.1"/>
    <property type="molecule type" value="Genomic_DNA"/>
</dbReference>
<feature type="binding site" evidence="14">
    <location>
        <begin position="185"/>
        <end position="186"/>
    </location>
    <ligand>
        <name>ATP</name>
        <dbReference type="ChEBI" id="CHEBI:30616"/>
    </ligand>
</feature>
<dbReference type="InterPro" id="IPR013815">
    <property type="entry name" value="ATP_grasp_subdomain_1"/>
</dbReference>
<evidence type="ECO:0000256" key="9">
    <source>
        <dbReference type="ARBA" id="ARBA00022984"/>
    </source>
</evidence>
<evidence type="ECO:0000313" key="19">
    <source>
        <dbReference type="Proteomes" id="UP000053941"/>
    </source>
</evidence>
<protein>
    <recommendedName>
        <fullName evidence="12">D-alanine--D-alanine ligase</fullName>
        <ecNumber evidence="12">6.3.2.4</ecNumber>
    </recommendedName>
    <alternativeName>
        <fullName evidence="12">D-Ala-D-Ala ligase</fullName>
    </alternativeName>
    <alternativeName>
        <fullName evidence="12">D-alanylalanine synthetase</fullName>
    </alternativeName>
</protein>
<feature type="domain" description="ATP-grasp" evidence="17">
    <location>
        <begin position="137"/>
        <end position="344"/>
    </location>
</feature>
<comment type="subcellular location">
    <subcellularLocation>
        <location evidence="12">Cytoplasm</location>
    </subcellularLocation>
</comment>
<dbReference type="PANTHER" id="PTHR23132:SF25">
    <property type="entry name" value="D-ALANINE--D-ALANINE LIGASE A"/>
    <property type="match status" value="1"/>
</dbReference>
<dbReference type="InterPro" id="IPR005905">
    <property type="entry name" value="D_ala_D_ala"/>
</dbReference>
<gene>
    <name evidence="12" type="primary">ddl</name>
    <name evidence="18" type="ORF">ABR60_01065</name>
</gene>
<dbReference type="HAMAP" id="MF_00047">
    <property type="entry name" value="Dala_Dala_lig"/>
    <property type="match status" value="1"/>
</dbReference>
<feature type="binding site" evidence="15">
    <location>
        <position position="311"/>
    </location>
    <ligand>
        <name>Mg(2+)</name>
        <dbReference type="ChEBI" id="CHEBI:18420"/>
        <label>2</label>
    </ligand>
</feature>
<dbReference type="Gene3D" id="3.30.470.20">
    <property type="entry name" value="ATP-grasp fold, B domain"/>
    <property type="match status" value="1"/>
</dbReference>
<comment type="function">
    <text evidence="12">Cell wall formation.</text>
</comment>
<evidence type="ECO:0000256" key="3">
    <source>
        <dbReference type="ARBA" id="ARBA00022598"/>
    </source>
</evidence>
<dbReference type="GO" id="GO:0008716">
    <property type="term" value="F:D-alanine-D-alanine ligase activity"/>
    <property type="evidence" value="ECO:0007669"/>
    <property type="project" value="UniProtKB-UniRule"/>
</dbReference>
<evidence type="ECO:0000256" key="1">
    <source>
        <dbReference type="ARBA" id="ARBA00001936"/>
    </source>
</evidence>
<dbReference type="SUPFAM" id="SSF56059">
    <property type="entry name" value="Glutathione synthetase ATP-binding domain-like"/>
    <property type="match status" value="1"/>
</dbReference>
<dbReference type="Gene3D" id="3.40.50.20">
    <property type="match status" value="1"/>
</dbReference>
<comment type="caution">
    <text evidence="18">The sequence shown here is derived from an EMBL/GenBank/DDBJ whole genome shotgun (WGS) entry which is preliminary data.</text>
</comment>
<dbReference type="InterPro" id="IPR011761">
    <property type="entry name" value="ATP-grasp"/>
</dbReference>
<evidence type="ECO:0000256" key="13">
    <source>
        <dbReference type="PIRSR" id="PIRSR039102-1"/>
    </source>
</evidence>
<dbReference type="AlphaFoldDB" id="A0A0R2P520"/>
<dbReference type="PIRSF" id="PIRSF039102">
    <property type="entry name" value="Ddl/VanB"/>
    <property type="match status" value="1"/>
</dbReference>
<name>A0A0R2P520_9ACTN</name>
<evidence type="ECO:0000313" key="18">
    <source>
        <dbReference type="EMBL" id="KRO30979.1"/>
    </source>
</evidence>
<feature type="binding site" evidence="14">
    <location>
        <position position="133"/>
    </location>
    <ligand>
        <name>ATP</name>
        <dbReference type="ChEBI" id="CHEBI:30616"/>
    </ligand>
</feature>
<dbReference type="NCBIfam" id="NF002378">
    <property type="entry name" value="PRK01372.1"/>
    <property type="match status" value="1"/>
</dbReference>
<keyword evidence="8 12" id="KW-0133">Cell shape</keyword>
<evidence type="ECO:0000256" key="10">
    <source>
        <dbReference type="ARBA" id="ARBA00023211"/>
    </source>
</evidence>
<dbReference type="InterPro" id="IPR000291">
    <property type="entry name" value="D-Ala_lig_Van_CS"/>
</dbReference>
<keyword evidence="4 15" id="KW-0479">Metal-binding</keyword>
<dbReference type="InterPro" id="IPR016185">
    <property type="entry name" value="PreATP-grasp_dom_sf"/>
</dbReference>
<feature type="binding site" evidence="14">
    <location>
        <begin position="310"/>
        <end position="311"/>
    </location>
    <ligand>
        <name>ATP</name>
        <dbReference type="ChEBI" id="CHEBI:30616"/>
    </ligand>
</feature>
<keyword evidence="3 12" id="KW-0436">Ligase</keyword>